<keyword evidence="3" id="KW-0812">Transmembrane</keyword>
<feature type="transmembrane region" description="Helical" evidence="3">
    <location>
        <begin position="20"/>
        <end position="37"/>
    </location>
</feature>
<keyword evidence="2 3" id="KW-0472">Membrane</keyword>
<keyword evidence="3" id="KW-1133">Transmembrane helix</keyword>
<name>A0AAE3ALX6_9FIRM</name>
<sequence length="190" mass="20113">MEKTISGETQRKGLSTKQIALIGLMTAVTCVAGPLAIPIPFSPVPISFTNLVIYLALYVLGMKAGTLSYLVYLLLGFAGLPVFSGFSGGVAKVAGPTGGYLVGFIFLAIVTGFLFDHSSGNRVIEVVGMVIGLAICYIFGTVWLSAQLGRTFIEGLSVGVIPYLPGDAVKIVLAVAFGPRLRREVRRLDR</sequence>
<evidence type="ECO:0000256" key="2">
    <source>
        <dbReference type="PIRNR" id="PIRNR016661"/>
    </source>
</evidence>
<dbReference type="Pfam" id="PF02632">
    <property type="entry name" value="BioY"/>
    <property type="match status" value="1"/>
</dbReference>
<feature type="transmembrane region" description="Helical" evidence="3">
    <location>
        <begin position="98"/>
        <end position="116"/>
    </location>
</feature>
<feature type="transmembrane region" description="Helical" evidence="3">
    <location>
        <begin position="67"/>
        <end position="86"/>
    </location>
</feature>
<comment type="similarity">
    <text evidence="1 2">Belongs to the BioY family.</text>
</comment>
<protein>
    <recommendedName>
        <fullName evidence="2">Biotin transporter</fullName>
    </recommendedName>
</protein>
<feature type="transmembrane region" description="Helical" evidence="3">
    <location>
        <begin position="123"/>
        <end position="144"/>
    </location>
</feature>
<comment type="caution">
    <text evidence="4">The sequence shown here is derived from an EMBL/GenBank/DDBJ whole genome shotgun (WGS) entry which is preliminary data.</text>
</comment>
<dbReference type="Proteomes" id="UP001198962">
    <property type="component" value="Unassembled WGS sequence"/>
</dbReference>
<dbReference type="GO" id="GO:0015225">
    <property type="term" value="F:biotin transmembrane transporter activity"/>
    <property type="evidence" value="ECO:0007669"/>
    <property type="project" value="UniProtKB-UniRule"/>
</dbReference>
<dbReference type="GO" id="GO:0005886">
    <property type="term" value="C:plasma membrane"/>
    <property type="evidence" value="ECO:0007669"/>
    <property type="project" value="UniProtKB-SubCell"/>
</dbReference>
<dbReference type="InterPro" id="IPR003784">
    <property type="entry name" value="BioY"/>
</dbReference>
<reference evidence="4" key="1">
    <citation type="submission" date="2021-10" db="EMBL/GenBank/DDBJ databases">
        <title>Anaerobic single-cell dispensing facilitates the cultivation of human gut bacteria.</title>
        <authorList>
            <person name="Afrizal A."/>
        </authorList>
    </citation>
    <scope>NUCLEOTIDE SEQUENCE</scope>
    <source>
        <strain evidence="4">CLA-AA-H274</strain>
    </source>
</reference>
<dbReference type="AlphaFoldDB" id="A0AAE3ALX6"/>
<evidence type="ECO:0000256" key="1">
    <source>
        <dbReference type="ARBA" id="ARBA00010692"/>
    </source>
</evidence>
<keyword evidence="5" id="KW-1185">Reference proteome</keyword>
<evidence type="ECO:0000313" key="5">
    <source>
        <dbReference type="Proteomes" id="UP001198962"/>
    </source>
</evidence>
<evidence type="ECO:0000256" key="3">
    <source>
        <dbReference type="SAM" id="Phobius"/>
    </source>
</evidence>
<gene>
    <name evidence="4" type="ORF">LKD32_04185</name>
</gene>
<dbReference type="PANTHER" id="PTHR34295">
    <property type="entry name" value="BIOTIN TRANSPORTER BIOY"/>
    <property type="match status" value="1"/>
</dbReference>
<evidence type="ECO:0000313" key="4">
    <source>
        <dbReference type="EMBL" id="MCC2164091.1"/>
    </source>
</evidence>
<dbReference type="PIRSF" id="PIRSF016661">
    <property type="entry name" value="BioY"/>
    <property type="match status" value="1"/>
</dbReference>
<dbReference type="RefSeq" id="WP_308450817.1">
    <property type="nucleotide sequence ID" value="NZ_JAJEPU010000008.1"/>
</dbReference>
<feature type="transmembrane region" description="Helical" evidence="3">
    <location>
        <begin position="156"/>
        <end position="177"/>
    </location>
</feature>
<feature type="transmembrane region" description="Helical" evidence="3">
    <location>
        <begin position="43"/>
        <end position="60"/>
    </location>
</feature>
<keyword evidence="2" id="KW-0813">Transport</keyword>
<dbReference type="EMBL" id="JAJEPU010000008">
    <property type="protein sequence ID" value="MCC2164091.1"/>
    <property type="molecule type" value="Genomic_DNA"/>
</dbReference>
<keyword evidence="2" id="KW-1003">Cell membrane</keyword>
<comment type="subcellular location">
    <subcellularLocation>
        <location evidence="2">Cell membrane</location>
        <topology evidence="2">Multi-pass membrane protein</topology>
    </subcellularLocation>
</comment>
<proteinExistence type="inferred from homology"/>
<dbReference type="Gene3D" id="1.10.1760.20">
    <property type="match status" value="1"/>
</dbReference>
<accession>A0AAE3ALX6</accession>
<dbReference type="PANTHER" id="PTHR34295:SF1">
    <property type="entry name" value="BIOTIN TRANSPORTER BIOY"/>
    <property type="match status" value="1"/>
</dbReference>
<organism evidence="4 5">
    <name type="scientific">Brotaphodocola catenula</name>
    <dbReference type="NCBI Taxonomy" id="2885361"/>
    <lineage>
        <taxon>Bacteria</taxon>
        <taxon>Bacillati</taxon>
        <taxon>Bacillota</taxon>
        <taxon>Clostridia</taxon>
        <taxon>Lachnospirales</taxon>
        <taxon>Lachnospiraceae</taxon>
        <taxon>Brotaphodocola</taxon>
    </lineage>
</organism>